<dbReference type="InterPro" id="IPR023387">
    <property type="entry name" value="DUF1653-like_dom"/>
</dbReference>
<proteinExistence type="predicted"/>
<dbReference type="Gene3D" id="2.30.30.320">
    <property type="entry name" value="DUF1653-like domain"/>
    <property type="match status" value="1"/>
</dbReference>
<dbReference type="Pfam" id="PF07866">
    <property type="entry name" value="DUF1653"/>
    <property type="match status" value="1"/>
</dbReference>
<feature type="domain" description="DUF1653" evidence="1">
    <location>
        <begin position="9"/>
        <end position="72"/>
    </location>
</feature>
<reference evidence="2 3" key="1">
    <citation type="submission" date="2019-07" db="EMBL/GenBank/DDBJ databases">
        <title>Draft genome sequences of 15 bacterial species constituting the stable defined intestinal microbiota of the GM15 gnotobiotic mouse model.</title>
        <authorList>
            <person name="Elie C."/>
            <person name="Mathieu A."/>
            <person name="Saliou A."/>
            <person name="Darnaud M."/>
            <person name="Leulier F."/>
            <person name="Tamellini A."/>
        </authorList>
    </citation>
    <scope>NUCLEOTIDE SEQUENCE [LARGE SCALE GENOMIC DNA]</scope>
    <source>
        <strain evidence="3">ASF 502</strain>
    </source>
</reference>
<accession>A0A9X5CB79</accession>
<dbReference type="EMBL" id="VIRB01000129">
    <property type="protein sequence ID" value="NDO71083.1"/>
    <property type="molecule type" value="Genomic_DNA"/>
</dbReference>
<dbReference type="InterPro" id="IPR037135">
    <property type="entry name" value="DUF1653-like_dom_sf"/>
</dbReference>
<evidence type="ECO:0000259" key="1">
    <source>
        <dbReference type="Pfam" id="PF07866"/>
    </source>
</evidence>
<comment type="caution">
    <text evidence="2">The sequence shown here is derived from an EMBL/GenBank/DDBJ whole genome shotgun (WGS) entry which is preliminary data.</text>
</comment>
<evidence type="ECO:0000313" key="2">
    <source>
        <dbReference type="EMBL" id="NDO71083.1"/>
    </source>
</evidence>
<dbReference type="AlphaFoldDB" id="A0A9X5CB79"/>
<evidence type="ECO:0000313" key="3">
    <source>
        <dbReference type="Proteomes" id="UP000474104"/>
    </source>
</evidence>
<dbReference type="OrthoDB" id="371169at2"/>
<sequence>MRKIETNKTYRHFKGKYYQVLHIATHSESGELYVVYQALYDDCSIYVRPYKMFVSEVDHEKYPNVKQRYRFELVKE</sequence>
<gene>
    <name evidence="2" type="ORF">FMM80_21485</name>
</gene>
<dbReference type="Proteomes" id="UP000474104">
    <property type="component" value="Unassembled WGS sequence"/>
</dbReference>
<organism evidence="2 3">
    <name type="scientific">Schaedlerella arabinosiphila</name>
    <dbReference type="NCBI Taxonomy" id="2044587"/>
    <lineage>
        <taxon>Bacteria</taxon>
        <taxon>Bacillati</taxon>
        <taxon>Bacillota</taxon>
        <taxon>Clostridia</taxon>
        <taxon>Lachnospirales</taxon>
        <taxon>Lachnospiraceae</taxon>
        <taxon>Schaedlerella</taxon>
    </lineage>
</organism>
<protein>
    <submittedName>
        <fullName evidence="2">DUF1653 domain-containing protein</fullName>
    </submittedName>
</protein>
<name>A0A9X5CB79_9FIRM</name>